<sequence>MTRSIWRWQPHTTRCSVSNEYRARGLRNSCRLIFVTAAVFKNSSCSYLYPFPVLAIEGLLRIWYPCSVSVSGCLLLWQRKARISSSNYGAHSQVGTTRPGTRLMHARLTLPPETLMARYLCMLFLMFLDP</sequence>
<protein>
    <submittedName>
        <fullName evidence="1">Uncharacterized protein</fullName>
    </submittedName>
</protein>
<evidence type="ECO:0000313" key="2">
    <source>
        <dbReference type="Proteomes" id="UP000240760"/>
    </source>
</evidence>
<organism evidence="1 2">
    <name type="scientific">Trichoderma longibrachiatum ATCC 18648</name>
    <dbReference type="NCBI Taxonomy" id="983965"/>
    <lineage>
        <taxon>Eukaryota</taxon>
        <taxon>Fungi</taxon>
        <taxon>Dikarya</taxon>
        <taxon>Ascomycota</taxon>
        <taxon>Pezizomycotina</taxon>
        <taxon>Sordariomycetes</taxon>
        <taxon>Hypocreomycetidae</taxon>
        <taxon>Hypocreales</taxon>
        <taxon>Hypocreaceae</taxon>
        <taxon>Trichoderma</taxon>
    </lineage>
</organism>
<dbReference type="EMBL" id="KZ679127">
    <property type="protein sequence ID" value="PTB80408.1"/>
    <property type="molecule type" value="Genomic_DNA"/>
</dbReference>
<name>A0A2T4CFU7_TRILO</name>
<gene>
    <name evidence="1" type="ORF">M440DRAFT_1125295</name>
</gene>
<reference evidence="1 2" key="1">
    <citation type="submission" date="2016-07" db="EMBL/GenBank/DDBJ databases">
        <title>Multiple horizontal gene transfer events from other fungi enriched the ability of initially mycotrophic Trichoderma (Ascomycota) to feed on dead plant biomass.</title>
        <authorList>
            <consortium name="DOE Joint Genome Institute"/>
            <person name="Aerts A."/>
            <person name="Atanasova L."/>
            <person name="Chenthamara K."/>
            <person name="Zhang J."/>
            <person name="Grujic M."/>
            <person name="Henrissat B."/>
            <person name="Kuo A."/>
            <person name="Salamov A."/>
            <person name="Lipzen A."/>
            <person name="Labutti K."/>
            <person name="Barry K."/>
            <person name="Miao Y."/>
            <person name="Rahimi M.J."/>
            <person name="Shen Q."/>
            <person name="Grigoriev I.V."/>
            <person name="Kubicek C.P."/>
            <person name="Druzhinina I.S."/>
        </authorList>
    </citation>
    <scope>NUCLEOTIDE SEQUENCE [LARGE SCALE GENOMIC DNA]</scope>
    <source>
        <strain evidence="1 2">ATCC 18648</strain>
    </source>
</reference>
<dbReference type="AlphaFoldDB" id="A0A2T4CFU7"/>
<keyword evidence="2" id="KW-1185">Reference proteome</keyword>
<dbReference type="Proteomes" id="UP000240760">
    <property type="component" value="Unassembled WGS sequence"/>
</dbReference>
<evidence type="ECO:0000313" key="1">
    <source>
        <dbReference type="EMBL" id="PTB80408.1"/>
    </source>
</evidence>
<accession>A0A2T4CFU7</accession>
<proteinExistence type="predicted"/>